<dbReference type="GO" id="GO:0045227">
    <property type="term" value="P:capsule polysaccharide biosynthetic process"/>
    <property type="evidence" value="ECO:0007669"/>
    <property type="project" value="InterPro"/>
</dbReference>
<evidence type="ECO:0000256" key="1">
    <source>
        <dbReference type="SAM" id="Phobius"/>
    </source>
</evidence>
<dbReference type="NCBIfam" id="TIGR04012">
    <property type="entry name" value="poly_gGlu_PgsB"/>
    <property type="match status" value="1"/>
</dbReference>
<keyword evidence="1" id="KW-0472">Membrane</keyword>
<protein>
    <submittedName>
        <fullName evidence="3">Capsule biosynthesis protein CapB</fullName>
    </submittedName>
</protein>
<dbReference type="SUPFAM" id="SSF53623">
    <property type="entry name" value="MurD-like peptide ligases, catalytic domain"/>
    <property type="match status" value="1"/>
</dbReference>
<evidence type="ECO:0000313" key="3">
    <source>
        <dbReference type="EMBL" id="AKV71986.1"/>
    </source>
</evidence>
<organism evidence="3">
    <name type="scientific">Bacillus anthracis</name>
    <name type="common">anthrax bacterium</name>
    <dbReference type="NCBI Taxonomy" id="1392"/>
    <lineage>
        <taxon>Bacteria</taxon>
        <taxon>Bacillati</taxon>
        <taxon>Bacillota</taxon>
        <taxon>Bacilli</taxon>
        <taxon>Bacillales</taxon>
        <taxon>Bacillaceae</taxon>
        <taxon>Bacillus</taxon>
        <taxon>Bacillus cereus group</taxon>
    </lineage>
</organism>
<dbReference type="PANTHER" id="PTHR43445">
    <property type="entry name" value="UDP-N-ACETYLMURAMATE--L-ALANINE LIGASE-RELATED"/>
    <property type="match status" value="1"/>
</dbReference>
<name>A0A348ADT9_BACAN</name>
<keyword evidence="1" id="KW-0812">Transmembrane</keyword>
<dbReference type="AlphaFoldDB" id="A0A348ADT9"/>
<evidence type="ECO:0000259" key="2">
    <source>
        <dbReference type="Pfam" id="PF08245"/>
    </source>
</evidence>
<dbReference type="InterPro" id="IPR013221">
    <property type="entry name" value="Mur_ligase_cen"/>
</dbReference>
<dbReference type="SMR" id="A0A348ADT9"/>
<feature type="transmembrane region" description="Helical" evidence="1">
    <location>
        <begin position="65"/>
        <end position="85"/>
    </location>
</feature>
<feature type="domain" description="Mur ligase central" evidence="2">
    <location>
        <begin position="105"/>
        <end position="284"/>
    </location>
</feature>
<geneLocation type="plasmid" evidence="3">
    <name>pX02</name>
</geneLocation>
<dbReference type="OMA" id="NECMAVN"/>
<dbReference type="RefSeq" id="WP_003159943.1">
    <property type="nucleotide sequence ID" value="NC_002146.1"/>
</dbReference>
<dbReference type="PANTHER" id="PTHR43445:SF1">
    <property type="entry name" value="PGA SYNTHASE CAPB"/>
    <property type="match status" value="1"/>
</dbReference>
<dbReference type="GO" id="GO:0016881">
    <property type="term" value="F:acid-amino acid ligase activity"/>
    <property type="evidence" value="ECO:0007669"/>
    <property type="project" value="InterPro"/>
</dbReference>
<accession>A0A348ADT9</accession>
<dbReference type="EMBL" id="KP759891">
    <property type="protein sequence ID" value="AKV71986.1"/>
    <property type="molecule type" value="Genomic_DNA"/>
</dbReference>
<dbReference type="KEGG" id="banh:HYU01_29310"/>
<accession>A0A0K1SBJ6</accession>
<dbReference type="GO" id="GO:0005524">
    <property type="term" value="F:ATP binding"/>
    <property type="evidence" value="ECO:0007669"/>
    <property type="project" value="InterPro"/>
</dbReference>
<dbReference type="Gene3D" id="3.40.1190.10">
    <property type="entry name" value="Mur-like, catalytic domain"/>
    <property type="match status" value="1"/>
</dbReference>
<dbReference type="PATRIC" id="fig|1392.230.peg.5914"/>
<accession>A0A0F7RPC4</accession>
<dbReference type="GeneID" id="45025367"/>
<keyword evidence="3" id="KW-0614">Plasmid</keyword>
<dbReference type="PRINTS" id="PR01758">
    <property type="entry name" value="CAPSULEPROTB"/>
</dbReference>
<proteinExistence type="predicted"/>
<reference evidence="3" key="1">
    <citation type="submission" date="2015-02" db="EMBL/GenBank/DDBJ databases">
        <authorList>
            <person name="Chooi Y.-H."/>
        </authorList>
    </citation>
    <scope>NUCLEOTIDE SEQUENCE</scope>
    <source>
        <strain evidence="3">VCM1168</strain>
        <plasmid evidence="3">pX02</plasmid>
    </source>
</reference>
<dbReference type="InterPro" id="IPR008337">
    <property type="entry name" value="Capsule_biosynth_CapB"/>
</dbReference>
<dbReference type="GO" id="GO:0016020">
    <property type="term" value="C:membrane"/>
    <property type="evidence" value="ECO:0007669"/>
    <property type="project" value="InterPro"/>
</dbReference>
<dbReference type="InterPro" id="IPR036565">
    <property type="entry name" value="Mur-like_cat_sf"/>
</dbReference>
<sequence length="464" mass="52901">MKNIKIVRILKHDEAIRIEHRISELYSDEFGVVYAGNHLIFNWYQRLYLSRNILISKKSKSRKGLIQMIFIIGICTVFLIIYGIWEQRCHQKRLNSIPIRVNINGIRGKSTVTRLITGVVQEAKYKTVGKTTGTSARMIYWFTDEEQPIKRRKEGPNIGEQRRVVKEAADLEAEALICECMAVQPDYQIIFQNKMIQANVGVIVNVLEDHMDVMGPTLDEVAEAFTATIPYNGHLVTIESEYLDYFKEVAEERNTKVIVADNSRISEEFLRKFDYMVFPDNASLALAVAEALGIDEETAFRGMLNAHPDPGAMRITRFADQSKPAFFVNGFAANDPSSTLRIWERVDDFGYSNLAPIVIMNCRPDRVDRTEQFARDVLPYIKAEIVIAIGETTAPITSAFEKGDIPTQEYWNLEGWSTSEIMSRMRPYLKNRIVYGVGNIHGAAEPLIDMIMEEQIGKKQAKVI</sequence>
<keyword evidence="1" id="KW-1133">Transmembrane helix</keyword>
<dbReference type="Pfam" id="PF08245">
    <property type="entry name" value="Mur_ligase_M"/>
    <property type="match status" value="1"/>
</dbReference>
<dbReference type="InterPro" id="IPR050061">
    <property type="entry name" value="MurCDEF_pg_biosynth"/>
</dbReference>